<gene>
    <name evidence="1" type="ORF">HPB49_016277</name>
</gene>
<reference evidence="1" key="1">
    <citation type="submission" date="2020-05" db="EMBL/GenBank/DDBJ databases">
        <title>Large-scale comparative analyses of tick genomes elucidate their genetic diversity and vector capacities.</title>
        <authorList>
            <person name="Jia N."/>
            <person name="Wang J."/>
            <person name="Shi W."/>
            <person name="Du L."/>
            <person name="Sun Y."/>
            <person name="Zhan W."/>
            <person name="Jiang J."/>
            <person name="Wang Q."/>
            <person name="Zhang B."/>
            <person name="Ji P."/>
            <person name="Sakyi L.B."/>
            <person name="Cui X."/>
            <person name="Yuan T."/>
            <person name="Jiang B."/>
            <person name="Yang W."/>
            <person name="Lam T.T.-Y."/>
            <person name="Chang Q."/>
            <person name="Ding S."/>
            <person name="Wang X."/>
            <person name="Zhu J."/>
            <person name="Ruan X."/>
            <person name="Zhao L."/>
            <person name="Wei J."/>
            <person name="Que T."/>
            <person name="Du C."/>
            <person name="Cheng J."/>
            <person name="Dai P."/>
            <person name="Han X."/>
            <person name="Huang E."/>
            <person name="Gao Y."/>
            <person name="Liu J."/>
            <person name="Shao H."/>
            <person name="Ye R."/>
            <person name="Li L."/>
            <person name="Wei W."/>
            <person name="Wang X."/>
            <person name="Wang C."/>
            <person name="Yang T."/>
            <person name="Huo Q."/>
            <person name="Li W."/>
            <person name="Guo W."/>
            <person name="Chen H."/>
            <person name="Zhou L."/>
            <person name="Ni X."/>
            <person name="Tian J."/>
            <person name="Zhou Y."/>
            <person name="Sheng Y."/>
            <person name="Liu T."/>
            <person name="Pan Y."/>
            <person name="Xia L."/>
            <person name="Li J."/>
            <person name="Zhao F."/>
            <person name="Cao W."/>
        </authorList>
    </citation>
    <scope>NUCLEOTIDE SEQUENCE</scope>
    <source>
        <strain evidence="1">Dsil-2018</strain>
    </source>
</reference>
<dbReference type="Proteomes" id="UP000821865">
    <property type="component" value="Chromosome 11"/>
</dbReference>
<evidence type="ECO:0000313" key="2">
    <source>
        <dbReference type="Proteomes" id="UP000821865"/>
    </source>
</evidence>
<protein>
    <submittedName>
        <fullName evidence="1">Uncharacterized protein</fullName>
    </submittedName>
</protein>
<accession>A0ACB8DJP0</accession>
<dbReference type="EMBL" id="CM023480">
    <property type="protein sequence ID" value="KAH7970871.1"/>
    <property type="molecule type" value="Genomic_DNA"/>
</dbReference>
<keyword evidence="2" id="KW-1185">Reference proteome</keyword>
<sequence length="113" mass="12421">MACQAIVKVILLLKKGYEEAPPELSCTELSQQWRRPRGNKISGCSVAELDWRSSKPSGLGYPTPSRLHEARRKPRLVRDAEPSAGNIDLWGNVRGQSSVVPKAGSASPFHRLS</sequence>
<name>A0ACB8DJP0_DERSI</name>
<evidence type="ECO:0000313" key="1">
    <source>
        <dbReference type="EMBL" id="KAH7970871.1"/>
    </source>
</evidence>
<proteinExistence type="predicted"/>
<organism evidence="1 2">
    <name type="scientific">Dermacentor silvarum</name>
    <name type="common">Tick</name>
    <dbReference type="NCBI Taxonomy" id="543639"/>
    <lineage>
        <taxon>Eukaryota</taxon>
        <taxon>Metazoa</taxon>
        <taxon>Ecdysozoa</taxon>
        <taxon>Arthropoda</taxon>
        <taxon>Chelicerata</taxon>
        <taxon>Arachnida</taxon>
        <taxon>Acari</taxon>
        <taxon>Parasitiformes</taxon>
        <taxon>Ixodida</taxon>
        <taxon>Ixodoidea</taxon>
        <taxon>Ixodidae</taxon>
        <taxon>Rhipicephalinae</taxon>
        <taxon>Dermacentor</taxon>
    </lineage>
</organism>
<comment type="caution">
    <text evidence="1">The sequence shown here is derived from an EMBL/GenBank/DDBJ whole genome shotgun (WGS) entry which is preliminary data.</text>
</comment>